<organism evidence="1 2">
    <name type="scientific">Acidiphilium iwatense</name>
    <dbReference type="NCBI Taxonomy" id="768198"/>
    <lineage>
        <taxon>Bacteria</taxon>
        <taxon>Pseudomonadati</taxon>
        <taxon>Pseudomonadota</taxon>
        <taxon>Alphaproteobacteria</taxon>
        <taxon>Acetobacterales</taxon>
        <taxon>Acidocellaceae</taxon>
        <taxon>Acidiphilium</taxon>
    </lineage>
</organism>
<evidence type="ECO:0000313" key="1">
    <source>
        <dbReference type="EMBL" id="MCF3947229.1"/>
    </source>
</evidence>
<name>A0ABS9DX22_9PROT</name>
<accession>A0ABS9DX22</accession>
<gene>
    <name evidence="1" type="ORF">L2A60_11135</name>
</gene>
<reference evidence="1 2" key="1">
    <citation type="submission" date="2022-01" db="EMBL/GenBank/DDBJ databases">
        <authorList>
            <person name="Won M."/>
            <person name="Kim S.-J."/>
            <person name="Kwon S.-W."/>
        </authorList>
    </citation>
    <scope>NUCLEOTIDE SEQUENCE [LARGE SCALE GENOMIC DNA]</scope>
    <source>
        <strain evidence="1 2">KCTC 23505</strain>
    </source>
</reference>
<keyword evidence="2" id="KW-1185">Reference proteome</keyword>
<comment type="caution">
    <text evidence="1">The sequence shown here is derived from an EMBL/GenBank/DDBJ whole genome shotgun (WGS) entry which is preliminary data.</text>
</comment>
<protein>
    <submittedName>
        <fullName evidence="1">Uncharacterized protein</fullName>
    </submittedName>
</protein>
<dbReference type="Proteomes" id="UP001521209">
    <property type="component" value="Unassembled WGS sequence"/>
</dbReference>
<dbReference type="EMBL" id="JAKGBZ010000019">
    <property type="protein sequence ID" value="MCF3947229.1"/>
    <property type="molecule type" value="Genomic_DNA"/>
</dbReference>
<evidence type="ECO:0000313" key="2">
    <source>
        <dbReference type="Proteomes" id="UP001521209"/>
    </source>
</evidence>
<proteinExistence type="predicted"/>
<dbReference type="RefSeq" id="WP_235704456.1">
    <property type="nucleotide sequence ID" value="NZ_JAKGBZ010000019.1"/>
</dbReference>
<sequence length="209" mass="24033">MLRLEIDGKWEPEDFIEVLTGVESLYYKAALIRRFPYEPPFYSFERSYLSASFDEQLDQTNNWLLARARATARVDYRMKVARISYASPGGIDLAGLGQACNALKGIIDSLIKFFTEGELRRQADEQAKIETSVKETELERDRESLRTLKIKNARAILNLRRDFHDVPEDVLVALIGNDQDRLVPRIAERKLIGIQRIDGDSHEDDGDER</sequence>